<comment type="similarity">
    <text evidence="2 5">Belongs to the NRAP family.</text>
</comment>
<feature type="domain" description="Nrap protein" evidence="6">
    <location>
        <begin position="188"/>
        <end position="338"/>
    </location>
</feature>
<evidence type="ECO:0000256" key="4">
    <source>
        <dbReference type="ARBA" id="ARBA00023242"/>
    </source>
</evidence>
<dbReference type="Gene3D" id="1.10.1410.10">
    <property type="match status" value="1"/>
</dbReference>
<keyword evidence="3 5" id="KW-0694">RNA-binding</keyword>
<feature type="domain" description="Nrap protein" evidence="8">
    <location>
        <begin position="491"/>
        <end position="638"/>
    </location>
</feature>
<evidence type="ECO:0000313" key="13">
    <source>
        <dbReference type="Proteomes" id="UP000696573"/>
    </source>
</evidence>
<dbReference type="GO" id="GO:0003723">
    <property type="term" value="F:RNA binding"/>
    <property type="evidence" value="ECO:0007669"/>
    <property type="project" value="UniProtKB-KW"/>
</dbReference>
<dbReference type="GO" id="GO:0006364">
    <property type="term" value="P:rRNA processing"/>
    <property type="evidence" value="ECO:0007669"/>
    <property type="project" value="UniProtKB-KW"/>
</dbReference>
<dbReference type="InterPro" id="IPR035370">
    <property type="entry name" value="Nrap_D5"/>
</dbReference>
<dbReference type="OrthoDB" id="10251401at2759"/>
<protein>
    <recommendedName>
        <fullName evidence="5">U3 small nucleolar RNA-associated protein 22</fullName>
    </recommendedName>
</protein>
<comment type="caution">
    <text evidence="12">The sequence shown here is derived from an EMBL/GenBank/DDBJ whole genome shotgun (WGS) entry which is preliminary data.</text>
</comment>
<dbReference type="Pfam" id="PF03813">
    <property type="entry name" value="Nrap"/>
    <property type="match status" value="1"/>
</dbReference>
<evidence type="ECO:0000313" key="12">
    <source>
        <dbReference type="EMBL" id="CAH0015879.1"/>
    </source>
</evidence>
<dbReference type="InterPro" id="IPR035369">
    <property type="entry name" value="Nrap_D4"/>
</dbReference>
<dbReference type="GO" id="GO:0034456">
    <property type="term" value="C:UTP-C complex"/>
    <property type="evidence" value="ECO:0007669"/>
    <property type="project" value="TreeGrafter"/>
</dbReference>
<evidence type="ECO:0000259" key="7">
    <source>
        <dbReference type="Pfam" id="PF17403"/>
    </source>
</evidence>
<accession>A0A9N9YFK1</accession>
<feature type="domain" description="Nrap protein" evidence="10">
    <location>
        <begin position="847"/>
        <end position="1002"/>
    </location>
</feature>
<name>A0A9N9YFK1_9HYPO</name>
<dbReference type="Proteomes" id="UP000696573">
    <property type="component" value="Unassembled WGS sequence"/>
</dbReference>
<reference evidence="12" key="1">
    <citation type="submission" date="2021-10" db="EMBL/GenBank/DDBJ databases">
        <authorList>
            <person name="Piombo E."/>
        </authorList>
    </citation>
    <scope>NUCLEOTIDE SEQUENCE</scope>
</reference>
<keyword evidence="5" id="KW-0687">Ribonucleoprotein</keyword>
<dbReference type="InterPro" id="IPR035082">
    <property type="entry name" value="Nrap_D1"/>
</dbReference>
<dbReference type="InterPro" id="IPR035371">
    <property type="entry name" value="Nrap_D6"/>
</dbReference>
<keyword evidence="13" id="KW-1185">Reference proteome</keyword>
<keyword evidence="4 5" id="KW-0539">Nucleus</keyword>
<dbReference type="GO" id="GO:0032545">
    <property type="term" value="C:CURI complex"/>
    <property type="evidence" value="ECO:0007669"/>
    <property type="project" value="TreeGrafter"/>
</dbReference>
<dbReference type="EMBL" id="CABFNQ020000451">
    <property type="protein sequence ID" value="CAH0015879.1"/>
    <property type="molecule type" value="Genomic_DNA"/>
</dbReference>
<dbReference type="Pfam" id="PF17406">
    <property type="entry name" value="Nrap_D5"/>
    <property type="match status" value="1"/>
</dbReference>
<dbReference type="InterPro" id="IPR035368">
    <property type="entry name" value="Nrap_D3"/>
</dbReference>
<evidence type="ECO:0000256" key="5">
    <source>
        <dbReference type="RuleBase" id="RU364032"/>
    </source>
</evidence>
<dbReference type="Pfam" id="PF17403">
    <property type="entry name" value="Nrap_D2"/>
    <property type="match status" value="1"/>
</dbReference>
<dbReference type="PANTHER" id="PTHR17972">
    <property type="entry name" value="NUCLEOLAR RNA-ASSOCIATED PROTEIN"/>
    <property type="match status" value="1"/>
</dbReference>
<evidence type="ECO:0000259" key="6">
    <source>
        <dbReference type="Pfam" id="PF03813"/>
    </source>
</evidence>
<evidence type="ECO:0000259" key="10">
    <source>
        <dbReference type="Pfam" id="PF17406"/>
    </source>
</evidence>
<evidence type="ECO:0000259" key="11">
    <source>
        <dbReference type="Pfam" id="PF17407"/>
    </source>
</evidence>
<dbReference type="InterPro" id="IPR005554">
    <property type="entry name" value="NOL6/Upt22"/>
</dbReference>
<comment type="subcellular location">
    <subcellularLocation>
        <location evidence="1 5">Nucleus</location>
        <location evidence="1 5">Nucleolus</location>
    </subcellularLocation>
</comment>
<evidence type="ECO:0000259" key="8">
    <source>
        <dbReference type="Pfam" id="PF17404"/>
    </source>
</evidence>
<keyword evidence="5" id="KW-0698">rRNA processing</keyword>
<evidence type="ECO:0000256" key="2">
    <source>
        <dbReference type="ARBA" id="ARBA00006674"/>
    </source>
</evidence>
<gene>
    <name evidence="12" type="ORF">CRHIZ90672A_00008072</name>
</gene>
<evidence type="ECO:0000256" key="1">
    <source>
        <dbReference type="ARBA" id="ARBA00004604"/>
    </source>
</evidence>
<feature type="domain" description="Nrap protein" evidence="7">
    <location>
        <begin position="342"/>
        <end position="485"/>
    </location>
</feature>
<feature type="domain" description="Nrap protein" evidence="9">
    <location>
        <begin position="657"/>
        <end position="845"/>
    </location>
</feature>
<dbReference type="Pfam" id="PF17407">
    <property type="entry name" value="Nrap_D6"/>
    <property type="match status" value="1"/>
</dbReference>
<dbReference type="InterPro" id="IPR035367">
    <property type="entry name" value="Nrap_D2"/>
</dbReference>
<dbReference type="GO" id="GO:0032040">
    <property type="term" value="C:small-subunit processome"/>
    <property type="evidence" value="ECO:0007669"/>
    <property type="project" value="TreeGrafter"/>
</dbReference>
<dbReference type="Pfam" id="PF17405">
    <property type="entry name" value="Nrap_D4"/>
    <property type="match status" value="1"/>
</dbReference>
<evidence type="ECO:0000259" key="9">
    <source>
        <dbReference type="Pfam" id="PF17405"/>
    </source>
</evidence>
<keyword evidence="5" id="KW-0690">Ribosome biogenesis</keyword>
<evidence type="ECO:0000256" key="3">
    <source>
        <dbReference type="ARBA" id="ARBA00022884"/>
    </source>
</evidence>
<dbReference type="GO" id="GO:0006409">
    <property type="term" value="P:tRNA export from nucleus"/>
    <property type="evidence" value="ECO:0007669"/>
    <property type="project" value="TreeGrafter"/>
</dbReference>
<feature type="domain" description="Nrap protein" evidence="11">
    <location>
        <begin position="1005"/>
        <end position="1145"/>
    </location>
</feature>
<dbReference type="Pfam" id="PF17404">
    <property type="entry name" value="Nrap_D3"/>
    <property type="match status" value="1"/>
</dbReference>
<organism evidence="12 13">
    <name type="scientific">Clonostachys rhizophaga</name>
    <dbReference type="NCBI Taxonomy" id="160324"/>
    <lineage>
        <taxon>Eukaryota</taxon>
        <taxon>Fungi</taxon>
        <taxon>Dikarya</taxon>
        <taxon>Ascomycota</taxon>
        <taxon>Pezizomycotina</taxon>
        <taxon>Sordariomycetes</taxon>
        <taxon>Hypocreomycetidae</taxon>
        <taxon>Hypocreales</taxon>
        <taxon>Bionectriaceae</taxon>
        <taxon>Clonostachys</taxon>
    </lineage>
</organism>
<dbReference type="AlphaFoldDB" id="A0A9N9YFK1"/>
<sequence length="1152" mass="130544">MGHSLSDTYRPALGDNDSINGWKKKVVRCCRHASSYYSPYNNLCAIAMESSSKRRKLEHSGSGIKHTNLIDFESGSTTRLSTASIFTLQTDELLRGAKVDYAKTLKDADEQLYKLKGIIDSIEGHGPEPLGEATSKFEKKHRITVPYPEPRPAKDAPYQLSFEKPAQVNVVGSYVAKSMVKTQSRFCVDMIVQMPKTMFQEKDYQNMRYFYRRAYYIAYIASQVRNELGDSVDLSFEFLHDNRLLPILLITPKAAEENGKSVSQKKKKTGSSGHSIRVIPCAPEDLLPASKLVPSFNSNRGNEKDDKIATRGTPFYNSTLKAEATFVTYLRVLTRAKKDCPAFPDACILGRTWLQQRGFGSSISQGGFGHFEWSILLALLLQTGGRNGQATLSNSLSATEIFKAAVQFLSDTDFNKKPTILGAFSGTLDAVRETGPILYDPSTSLNVLFKMHPWSASLLQQYAKSTTDLLSDEAADKFEPIFIVKADILSQIYDATFTIKSQDMTKSSGSPDRRGAVSEFSLEAYKVLKKAYGGRAQLLHIQSPTTNKWSLGANPPPEFDHVTVGVTFQFAQMSRQMEHGPPAEEQKEAARFRQFWGEKAELRRFKDGSILECVEWQSRLPFQICEEIARYILARHLKLTQEEVSFHGPGLHSVLEFSNMDKDAFDSARKAFQTFEHDIRTLEDLPLQIRQLSQVSSYARYSSLYPPMLGFHTGSVQPMEVNMHFEASNKWPENLIAIQEAKIEFLLDIDRRLTGAHENITTYLGRENRDVGVENLAYLDVVYENGAAFRVRVHCDLEEVLLGRQVMNKTLDHYIRDEAEETLASVNWQYSTLALHTQMIATFCTRFHALSQSIRLVKEWFNAHKLMGHISEEVIELLVLHVFLTPYPWKMPSSASTGFLRTLDFLARWNWKEEPLIVDSAESLTTDERSAIYKNLETWRKRDPNMNNIVLFIATSHDHSGRAYTRHNPSKLIASRMTRLAQAACKLVKEKDYRLDPVQLFETSLSDYDVLFHLSPKAVKSILREAAAEPGVRKQSQFKNLDDRTGKVPLPIRAHPIEVLLEELQRVYDDTLIFFRAGVEGIADEDSDHIIGAIWNPRLQQQKFRAGLPYNIRKVPDAEGDVVEVNRQAVLLEIARIGGEMIKKIEELEEDD</sequence>
<proteinExistence type="inferred from homology"/>
<dbReference type="PANTHER" id="PTHR17972:SF0">
    <property type="entry name" value="NUCLEOLAR PROTEIN 6"/>
    <property type="match status" value="1"/>
</dbReference>
<dbReference type="Gene3D" id="3.30.70.3030">
    <property type="match status" value="1"/>
</dbReference>